<dbReference type="Pfam" id="PF07499">
    <property type="entry name" value="RuvA_C"/>
    <property type="match status" value="1"/>
</dbReference>
<dbReference type="GO" id="GO:0000400">
    <property type="term" value="F:four-way junction DNA binding"/>
    <property type="evidence" value="ECO:0007669"/>
    <property type="project" value="UniProtKB-UniRule"/>
</dbReference>
<dbReference type="Gene3D" id="2.40.50.140">
    <property type="entry name" value="Nucleic acid-binding proteins"/>
    <property type="match status" value="1"/>
</dbReference>
<feature type="domain" description="Helix-hairpin-helix DNA-binding motif class 1" evidence="7">
    <location>
        <begin position="72"/>
        <end position="91"/>
    </location>
</feature>
<dbReference type="GO" id="GO:0009378">
    <property type="term" value="F:four-way junction helicase activity"/>
    <property type="evidence" value="ECO:0007669"/>
    <property type="project" value="InterPro"/>
</dbReference>
<evidence type="ECO:0000313" key="10">
    <source>
        <dbReference type="Proteomes" id="UP000031546"/>
    </source>
</evidence>
<keyword evidence="2 6" id="KW-0227">DNA damage</keyword>
<comment type="caution">
    <text evidence="8">The sequence shown here is derived from an EMBL/GenBank/DDBJ whole genome shotgun (WGS) entry which is preliminary data.</text>
</comment>
<evidence type="ECO:0000256" key="6">
    <source>
        <dbReference type="HAMAP-Rule" id="MF_00031"/>
    </source>
</evidence>
<comment type="subunit">
    <text evidence="6">Homotetramer. Forms an RuvA(8)-RuvB(12)-Holliday junction (HJ) complex. HJ DNA is sandwiched between 2 RuvA tetramers; dsDNA enters through RuvA and exits via RuvB. An RuvB hexamer assembles on each DNA strand where it exits the tetramer. Each RuvB hexamer is contacted by two RuvA subunits (via domain III) on 2 adjacent RuvB subunits; this complex drives branch migration. In the full resolvosome a probable DNA-RuvA(4)-RuvB(12)-RuvC(2) complex forms which resolves the HJ.</text>
</comment>
<comment type="similarity">
    <text evidence="6">Belongs to the RuvA family.</text>
</comment>
<dbReference type="RefSeq" id="WP_040105532.1">
    <property type="nucleotide sequence ID" value="NZ_JABEVU030000001.1"/>
</dbReference>
<dbReference type="Proteomes" id="UP000527860">
    <property type="component" value="Unassembled WGS sequence"/>
</dbReference>
<dbReference type="SMART" id="SM00278">
    <property type="entry name" value="HhH1"/>
    <property type="match status" value="2"/>
</dbReference>
<comment type="domain">
    <text evidence="6">Has three domains with a flexible linker between the domains II and III and assumes an 'L' shape. Domain III is highly mobile and contacts RuvB.</text>
</comment>
<evidence type="ECO:0000256" key="3">
    <source>
        <dbReference type="ARBA" id="ARBA00023125"/>
    </source>
</evidence>
<dbReference type="InterPro" id="IPR010994">
    <property type="entry name" value="RuvA_2-like"/>
</dbReference>
<keyword evidence="8" id="KW-0067">ATP-binding</keyword>
<dbReference type="GO" id="GO:0016787">
    <property type="term" value="F:hydrolase activity"/>
    <property type="evidence" value="ECO:0007669"/>
    <property type="project" value="UniProtKB-KW"/>
</dbReference>
<accession>A0A0C2HB26</accession>
<dbReference type="AlphaFoldDB" id="A0A0C2HB26"/>
<evidence type="ECO:0000256" key="2">
    <source>
        <dbReference type="ARBA" id="ARBA00022763"/>
    </source>
</evidence>
<evidence type="ECO:0000256" key="4">
    <source>
        <dbReference type="ARBA" id="ARBA00023172"/>
    </source>
</evidence>
<dbReference type="GO" id="GO:0006281">
    <property type="term" value="P:DNA repair"/>
    <property type="evidence" value="ECO:0007669"/>
    <property type="project" value="UniProtKB-UniRule"/>
</dbReference>
<organism evidence="8 10">
    <name type="scientific">Salinicoccus roseus</name>
    <dbReference type="NCBI Taxonomy" id="45670"/>
    <lineage>
        <taxon>Bacteria</taxon>
        <taxon>Bacillati</taxon>
        <taxon>Bacillota</taxon>
        <taxon>Bacilli</taxon>
        <taxon>Bacillales</taxon>
        <taxon>Staphylococcaceae</taxon>
        <taxon>Salinicoccus</taxon>
    </lineage>
</organism>
<gene>
    <name evidence="6 9" type="primary">ruvA</name>
    <name evidence="9" type="ORF">F7P68_0006400</name>
    <name evidence="8" type="ORF">SN16_05060</name>
</gene>
<evidence type="ECO:0000256" key="5">
    <source>
        <dbReference type="ARBA" id="ARBA00023204"/>
    </source>
</evidence>
<name>A0A0C2HB26_9STAP</name>
<dbReference type="CDD" id="cd14332">
    <property type="entry name" value="UBA_RuvA_C"/>
    <property type="match status" value="1"/>
</dbReference>
<evidence type="ECO:0000259" key="7">
    <source>
        <dbReference type="SMART" id="SM00278"/>
    </source>
</evidence>
<reference evidence="8 10" key="1">
    <citation type="submission" date="2015-01" db="EMBL/GenBank/DDBJ databases">
        <title>Genome sequences of high lactate-tolerant strain Salinicoccus roseus W12 with industrial interest.</title>
        <authorList>
            <person name="Wang H."/>
            <person name="Yu B."/>
        </authorList>
    </citation>
    <scope>NUCLEOTIDE SEQUENCE [LARGE SCALE GENOMIC DNA]</scope>
    <source>
        <strain evidence="8 10">W12</strain>
    </source>
</reference>
<comment type="subcellular location">
    <subcellularLocation>
        <location evidence="6">Cytoplasm</location>
    </subcellularLocation>
</comment>
<dbReference type="SUPFAM" id="SSF46929">
    <property type="entry name" value="DNA helicase RuvA subunit, C-terminal domain"/>
    <property type="match status" value="1"/>
</dbReference>
<feature type="region of interest" description="Domain II" evidence="6">
    <location>
        <begin position="64"/>
        <end position="141"/>
    </location>
</feature>
<dbReference type="EMBL" id="JXII01000004">
    <property type="protein sequence ID" value="KIH70930.1"/>
    <property type="molecule type" value="Genomic_DNA"/>
</dbReference>
<keyword evidence="11" id="KW-1185">Reference proteome</keyword>
<dbReference type="Pfam" id="PF01330">
    <property type="entry name" value="RuvA_N"/>
    <property type="match status" value="1"/>
</dbReference>
<dbReference type="InterPro" id="IPR003583">
    <property type="entry name" value="Hlx-hairpin-Hlx_DNA-bd_motif"/>
</dbReference>
<feature type="domain" description="Helix-hairpin-helix DNA-binding motif class 1" evidence="7">
    <location>
        <begin position="107"/>
        <end position="126"/>
    </location>
</feature>
<feature type="region of interest" description="Domain III" evidence="6">
    <location>
        <begin position="152"/>
        <end position="195"/>
    </location>
</feature>
<evidence type="ECO:0000313" key="8">
    <source>
        <dbReference type="EMBL" id="KIH70930.1"/>
    </source>
</evidence>
<keyword evidence="3 6" id="KW-0238">DNA-binding</keyword>
<dbReference type="Proteomes" id="UP000031546">
    <property type="component" value="Unassembled WGS sequence"/>
</dbReference>
<comment type="function">
    <text evidence="6">The RuvA-RuvB-RuvC complex processes Holliday junction (HJ) DNA during genetic recombination and DNA repair, while the RuvA-RuvB complex plays an important role in the rescue of blocked DNA replication forks via replication fork reversal (RFR). RuvA specifically binds to HJ cruciform DNA, conferring on it an open structure. The RuvB hexamer acts as an ATP-dependent pump, pulling dsDNA into and through the RuvAB complex. HJ branch migration allows RuvC to scan DNA until it finds its consensus sequence, where it cleaves and resolves the cruciform DNA.</text>
</comment>
<dbReference type="HAMAP" id="MF_00031">
    <property type="entry name" value="DNA_HJ_migration_RuvA"/>
    <property type="match status" value="1"/>
</dbReference>
<evidence type="ECO:0000313" key="11">
    <source>
        <dbReference type="Proteomes" id="UP000527860"/>
    </source>
</evidence>
<dbReference type="GeneID" id="77844917"/>
<evidence type="ECO:0000256" key="1">
    <source>
        <dbReference type="ARBA" id="ARBA00022490"/>
    </source>
</evidence>
<dbReference type="Gene3D" id="1.10.150.20">
    <property type="entry name" value="5' to 3' exonuclease, C-terminal subdomain"/>
    <property type="match status" value="1"/>
</dbReference>
<dbReference type="GO" id="GO:0048476">
    <property type="term" value="C:Holliday junction resolvase complex"/>
    <property type="evidence" value="ECO:0007669"/>
    <property type="project" value="UniProtKB-UniRule"/>
</dbReference>
<protein>
    <recommendedName>
        <fullName evidence="6">Holliday junction branch migration complex subunit RuvA</fullName>
    </recommendedName>
</protein>
<evidence type="ECO:0000313" key="9">
    <source>
        <dbReference type="EMBL" id="MDB0580153.1"/>
    </source>
</evidence>
<keyword evidence="5 6" id="KW-0234">DNA repair</keyword>
<dbReference type="Pfam" id="PF14520">
    <property type="entry name" value="HHH_5"/>
    <property type="match status" value="1"/>
</dbReference>
<dbReference type="GO" id="GO:0009379">
    <property type="term" value="C:Holliday junction helicase complex"/>
    <property type="evidence" value="ECO:0007669"/>
    <property type="project" value="InterPro"/>
</dbReference>
<keyword evidence="8" id="KW-0547">Nucleotide-binding</keyword>
<dbReference type="STRING" id="45670.SN16_05060"/>
<dbReference type="SUPFAM" id="SSF47781">
    <property type="entry name" value="RuvA domain 2-like"/>
    <property type="match status" value="1"/>
</dbReference>
<keyword evidence="8" id="KW-0347">Helicase</keyword>
<keyword evidence="1 6" id="KW-0963">Cytoplasm</keyword>
<dbReference type="InterPro" id="IPR000085">
    <property type="entry name" value="RuvA"/>
</dbReference>
<dbReference type="GO" id="GO:0005737">
    <property type="term" value="C:cytoplasm"/>
    <property type="evidence" value="ECO:0007669"/>
    <property type="project" value="UniProtKB-SubCell"/>
</dbReference>
<dbReference type="InterPro" id="IPR013849">
    <property type="entry name" value="DNA_helicase_Holl-junc_RuvA_I"/>
</dbReference>
<dbReference type="GO" id="GO:0005524">
    <property type="term" value="F:ATP binding"/>
    <property type="evidence" value="ECO:0007669"/>
    <property type="project" value="InterPro"/>
</dbReference>
<reference evidence="9" key="2">
    <citation type="submission" date="2020-04" db="EMBL/GenBank/DDBJ databases">
        <authorList>
            <person name="Tanveer F."/>
            <person name="Xie Y."/>
            <person name="Shinwari Z.K."/>
        </authorList>
    </citation>
    <scope>NUCLEOTIDE SEQUENCE</scope>
    <source>
        <strain evidence="9">MOSEL-ME25</strain>
    </source>
</reference>
<dbReference type="InterPro" id="IPR011114">
    <property type="entry name" value="RuvA_C"/>
</dbReference>
<keyword evidence="9" id="KW-0378">Hydrolase</keyword>
<dbReference type="SUPFAM" id="SSF50249">
    <property type="entry name" value="Nucleic acid-binding proteins"/>
    <property type="match status" value="1"/>
</dbReference>
<proteinExistence type="inferred from homology"/>
<reference evidence="9" key="3">
    <citation type="submission" date="2022-12" db="EMBL/GenBank/DDBJ databases">
        <title>Genome analysis and biological profiling of marine Salinicoccus roseus MOSEL-ME25.</title>
        <authorList>
            <person name="Mirza F.T."/>
            <person name="Xie Y."/>
            <person name="Shinwari Z.K."/>
        </authorList>
    </citation>
    <scope>NUCLEOTIDE SEQUENCE</scope>
    <source>
        <strain evidence="9">MOSEL-ME25</strain>
    </source>
</reference>
<keyword evidence="4 6" id="KW-0233">DNA recombination</keyword>
<dbReference type="OrthoDB" id="5293449at2"/>
<dbReference type="EMBL" id="JABEVU030000001">
    <property type="protein sequence ID" value="MDB0580153.1"/>
    <property type="molecule type" value="Genomic_DNA"/>
</dbReference>
<dbReference type="InterPro" id="IPR012340">
    <property type="entry name" value="NA-bd_OB-fold"/>
</dbReference>
<comment type="caution">
    <text evidence="6">Lacks conserved residue(s) required for the propagation of feature annotation.</text>
</comment>
<sequence length="195" mass="21933">MYQYIVGVLKEVEPQYITVETNGIGYLIMVPNPFRFEHNKENEVKIHTELIVREDSHTLYGFNSRDEKVLFRSLLQVTGIGPKSAMAILAASTPDEIIRAVETEDEKYMQKFPGVGKKTASQIILDLKGKLGHVDASPESPDVDGNDHFISEALLALEALGYSRRELKRIEKHLGKESFGSVDEAVKRGLKYLVQ</sequence>
<dbReference type="InterPro" id="IPR036267">
    <property type="entry name" value="RuvA_C_sf"/>
</dbReference>
<dbReference type="NCBIfam" id="TIGR00084">
    <property type="entry name" value="ruvA"/>
    <property type="match status" value="1"/>
</dbReference>
<dbReference type="GO" id="GO:0006310">
    <property type="term" value="P:DNA recombination"/>
    <property type="evidence" value="ECO:0007669"/>
    <property type="project" value="UniProtKB-UniRule"/>
</dbReference>